<dbReference type="AlphaFoldDB" id="A0A1Q9AIH7"/>
<dbReference type="InterPro" id="IPR002491">
    <property type="entry name" value="ABC_transptr_periplasmic_BD"/>
</dbReference>
<dbReference type="InterPro" id="IPR050902">
    <property type="entry name" value="ABC_Transporter_SBP"/>
</dbReference>
<reference evidence="3 4" key="1">
    <citation type="submission" date="2016-09" db="EMBL/GenBank/DDBJ databases">
        <title>Rhizobium sp. nov., a novel species isolated from the rice rhizosphere.</title>
        <authorList>
            <person name="Zhao J."/>
            <person name="Zhang X."/>
        </authorList>
    </citation>
    <scope>NUCLEOTIDE SEQUENCE [LARGE SCALE GENOMIC DNA]</scope>
    <source>
        <strain evidence="3 4">MH17</strain>
    </source>
</reference>
<dbReference type="PROSITE" id="PS50983">
    <property type="entry name" value="FE_B12_PBP"/>
    <property type="match status" value="1"/>
</dbReference>
<name>A0A1Q9AIH7_9HYPH</name>
<evidence type="ECO:0000256" key="1">
    <source>
        <dbReference type="SAM" id="SignalP"/>
    </source>
</evidence>
<feature type="signal peptide" evidence="1">
    <location>
        <begin position="1"/>
        <end position="19"/>
    </location>
</feature>
<feature type="chain" id="PRO_5011960455" evidence="1">
    <location>
        <begin position="20"/>
        <end position="376"/>
    </location>
</feature>
<proteinExistence type="predicted"/>
<dbReference type="Gene3D" id="3.40.50.1980">
    <property type="entry name" value="Nitrogenase molybdenum iron protein domain"/>
    <property type="match status" value="2"/>
</dbReference>
<comment type="caution">
    <text evidence="3">The sequence shown here is derived from an EMBL/GenBank/DDBJ whole genome shotgun (WGS) entry which is preliminary data.</text>
</comment>
<accession>A0A1Q9AIH7</accession>
<gene>
    <name evidence="3" type="ORF">BJF92_16615</name>
</gene>
<dbReference type="EMBL" id="MKIO01000030">
    <property type="protein sequence ID" value="OLP55024.1"/>
    <property type="molecule type" value="Genomic_DNA"/>
</dbReference>
<dbReference type="STRING" id="1672749.BJF92_16615"/>
<sequence>MRLLAFAGLFAGFGATAGATDYPVTVTDLAGRSVEIKAEPQRIVVQDGRDLFALTLLDREDPLKRVVAWNNIVSRSDPQTWNLFKSTWPESAAKALDMKFGDEGQINIEQAVAAKPDLIIYQVRVRKALDDADLLKRFDSLGVPVIMIDTEMEPTVNAPKTVSLLGKVLNREKEAREYTDFYATRLAEIRKAIEGAPKPKVFVEAKAGQKGADFCCFTHGDVYWGKLISEAGGINLGSSLVKGRTGDVTIESVISAAPDVYVMTGSPFSSDGSVSPPFGFGADKQKVSAALGALERRKGFDLIKAVRDHKVYGVYHQLYASAMNLYAVELLAKAFYPDHLKALDPDADLHKIVSEFTGLPKGVPVVFGAKAPEASN</sequence>
<feature type="domain" description="Fe/B12 periplasmic-binding" evidence="2">
    <location>
        <begin position="42"/>
        <end position="343"/>
    </location>
</feature>
<evidence type="ECO:0000259" key="2">
    <source>
        <dbReference type="PROSITE" id="PS50983"/>
    </source>
</evidence>
<keyword evidence="1" id="KW-0732">Signal</keyword>
<protein>
    <submittedName>
        <fullName evidence="3">ABC transporter substrate-binding protein</fullName>
    </submittedName>
</protein>
<dbReference type="Proteomes" id="UP000186143">
    <property type="component" value="Unassembled WGS sequence"/>
</dbReference>
<dbReference type="SUPFAM" id="SSF53807">
    <property type="entry name" value="Helical backbone' metal receptor"/>
    <property type="match status" value="1"/>
</dbReference>
<dbReference type="Pfam" id="PF01497">
    <property type="entry name" value="Peripla_BP_2"/>
    <property type="match status" value="1"/>
</dbReference>
<evidence type="ECO:0000313" key="3">
    <source>
        <dbReference type="EMBL" id="OLP55024.1"/>
    </source>
</evidence>
<evidence type="ECO:0000313" key="4">
    <source>
        <dbReference type="Proteomes" id="UP000186143"/>
    </source>
</evidence>
<dbReference type="PANTHER" id="PTHR30535:SF34">
    <property type="entry name" value="MOLYBDATE-BINDING PROTEIN MOLA"/>
    <property type="match status" value="1"/>
</dbReference>
<organism evidence="3 4">
    <name type="scientific">Xaviernesmea rhizosphaerae</name>
    <dbReference type="NCBI Taxonomy" id="1672749"/>
    <lineage>
        <taxon>Bacteria</taxon>
        <taxon>Pseudomonadati</taxon>
        <taxon>Pseudomonadota</taxon>
        <taxon>Alphaproteobacteria</taxon>
        <taxon>Hyphomicrobiales</taxon>
        <taxon>Rhizobiaceae</taxon>
        <taxon>Rhizobium/Agrobacterium group</taxon>
        <taxon>Xaviernesmea</taxon>
    </lineage>
</organism>
<dbReference type="PANTHER" id="PTHR30535">
    <property type="entry name" value="VITAMIN B12-BINDING PROTEIN"/>
    <property type="match status" value="1"/>
</dbReference>